<feature type="compositionally biased region" description="Basic and acidic residues" evidence="11">
    <location>
        <begin position="1"/>
        <end position="18"/>
    </location>
</feature>
<feature type="domain" description="PHD-type" evidence="13">
    <location>
        <begin position="269"/>
        <end position="376"/>
    </location>
</feature>
<feature type="compositionally biased region" description="Acidic residues" evidence="11">
    <location>
        <begin position="19"/>
        <end position="70"/>
    </location>
</feature>
<feature type="domain" description="PHD-type" evidence="12">
    <location>
        <begin position="726"/>
        <end position="779"/>
    </location>
</feature>
<dbReference type="CDD" id="cd15514">
    <property type="entry name" value="PHD6_KMT2C_like"/>
    <property type="match status" value="1"/>
</dbReference>
<dbReference type="GO" id="GO:0045944">
    <property type="term" value="P:positive regulation of transcription by RNA polymerase II"/>
    <property type="evidence" value="ECO:0007669"/>
    <property type="project" value="TreeGrafter"/>
</dbReference>
<keyword evidence="7" id="KW-0804">Transcription</keyword>
<dbReference type="InterPro" id="IPR013083">
    <property type="entry name" value="Znf_RING/FYVE/PHD"/>
</dbReference>
<keyword evidence="3" id="KW-0677">Repeat</keyword>
<feature type="region of interest" description="Disordered" evidence="11">
    <location>
        <begin position="1"/>
        <end position="97"/>
    </location>
</feature>
<dbReference type="InterPro" id="IPR009071">
    <property type="entry name" value="HMG_box_dom"/>
</dbReference>
<dbReference type="GO" id="GO:0003713">
    <property type="term" value="F:transcription coactivator activity"/>
    <property type="evidence" value="ECO:0007669"/>
    <property type="project" value="TreeGrafter"/>
</dbReference>
<dbReference type="InterPro" id="IPR019787">
    <property type="entry name" value="Znf_PHD-finger"/>
</dbReference>
<protein>
    <submittedName>
        <fullName evidence="14">Histone-lysine N-methyltransferase MLL3</fullName>
    </submittedName>
</protein>
<keyword evidence="6" id="KW-0805">Transcription regulation</keyword>
<proteinExistence type="predicted"/>
<dbReference type="Gene3D" id="1.10.30.10">
    <property type="entry name" value="High mobility group box domain"/>
    <property type="match status" value="1"/>
</dbReference>
<evidence type="ECO:0000256" key="6">
    <source>
        <dbReference type="ARBA" id="ARBA00023015"/>
    </source>
</evidence>
<dbReference type="InterPro" id="IPR034732">
    <property type="entry name" value="EPHD"/>
</dbReference>
<evidence type="ECO:0000256" key="9">
    <source>
        <dbReference type="PROSITE-ProRule" id="PRU00146"/>
    </source>
</evidence>
<dbReference type="InterPro" id="IPR001965">
    <property type="entry name" value="Znf_PHD"/>
</dbReference>
<dbReference type="SMART" id="SM00249">
    <property type="entry name" value="PHD"/>
    <property type="match status" value="7"/>
</dbReference>
<evidence type="ECO:0000256" key="2">
    <source>
        <dbReference type="ARBA" id="ARBA00022723"/>
    </source>
</evidence>
<dbReference type="GO" id="GO:0032259">
    <property type="term" value="P:methylation"/>
    <property type="evidence" value="ECO:0007669"/>
    <property type="project" value="UniProtKB-KW"/>
</dbReference>
<feature type="compositionally biased region" description="Polar residues" evidence="11">
    <location>
        <begin position="1433"/>
        <end position="1448"/>
    </location>
</feature>
<dbReference type="InterPro" id="IPR036910">
    <property type="entry name" value="HMG_box_dom_sf"/>
</dbReference>
<dbReference type="GO" id="GO:0044666">
    <property type="term" value="C:MLL3/4 complex"/>
    <property type="evidence" value="ECO:0007669"/>
    <property type="project" value="TreeGrafter"/>
</dbReference>
<keyword evidence="14" id="KW-0808">Transferase</keyword>
<dbReference type="Pfam" id="PF00628">
    <property type="entry name" value="PHD"/>
    <property type="match status" value="4"/>
</dbReference>
<dbReference type="Pfam" id="PF13771">
    <property type="entry name" value="zf-HC5HC2H"/>
    <property type="match status" value="1"/>
</dbReference>
<keyword evidence="2" id="KW-0479">Metal-binding</keyword>
<dbReference type="CDD" id="cd15510">
    <property type="entry name" value="PHD2_KMT2C_like"/>
    <property type="match status" value="1"/>
</dbReference>
<evidence type="ECO:0000256" key="4">
    <source>
        <dbReference type="ARBA" id="ARBA00022771"/>
    </source>
</evidence>
<keyword evidence="10" id="KW-0175">Coiled coil</keyword>
<feature type="domain" description="PHD-type" evidence="12">
    <location>
        <begin position="853"/>
        <end position="908"/>
    </location>
</feature>
<reference evidence="14" key="1">
    <citation type="submission" date="2018-04" db="EMBL/GenBank/DDBJ databases">
        <title>Transcriptome assembly of Sipha flava.</title>
        <authorList>
            <person name="Scully E.D."/>
            <person name="Geib S.M."/>
            <person name="Palmer N.A."/>
            <person name="Koch K."/>
            <person name="Bradshaw J."/>
            <person name="Heng-Moss T."/>
            <person name="Sarath G."/>
        </authorList>
    </citation>
    <scope>NUCLEOTIDE SEQUENCE</scope>
</reference>
<evidence type="ECO:0000256" key="11">
    <source>
        <dbReference type="SAM" id="MobiDB-lite"/>
    </source>
</evidence>
<feature type="region of interest" description="Disordered" evidence="11">
    <location>
        <begin position="144"/>
        <end position="167"/>
    </location>
</feature>
<comment type="subcellular location">
    <subcellularLocation>
        <location evidence="1">Nucleus</location>
    </subcellularLocation>
</comment>
<feature type="compositionally biased region" description="Basic and acidic residues" evidence="11">
    <location>
        <begin position="1089"/>
        <end position="1107"/>
    </location>
</feature>
<dbReference type="InterPro" id="IPR001841">
    <property type="entry name" value="Znf_RING"/>
</dbReference>
<feature type="domain" description="PHD-type" evidence="12">
    <location>
        <begin position="776"/>
        <end position="826"/>
    </location>
</feature>
<accession>A0A2S2Q7Q2</accession>
<dbReference type="InterPro" id="IPR011011">
    <property type="entry name" value="Znf_FYVE_PHD"/>
</dbReference>
<feature type="compositionally biased region" description="Polar residues" evidence="11">
    <location>
        <begin position="74"/>
        <end position="94"/>
    </location>
</feature>
<dbReference type="SMART" id="SM00184">
    <property type="entry name" value="RING"/>
    <property type="match status" value="5"/>
</dbReference>
<evidence type="ECO:0000256" key="10">
    <source>
        <dbReference type="SAM" id="Coils"/>
    </source>
</evidence>
<evidence type="ECO:0000256" key="1">
    <source>
        <dbReference type="ARBA" id="ARBA00004123"/>
    </source>
</evidence>
<dbReference type="SUPFAM" id="SSF57903">
    <property type="entry name" value="FYVE/PHD zinc finger"/>
    <property type="match status" value="6"/>
</dbReference>
<keyword evidence="4 9" id="KW-0863">Zinc-finger</keyword>
<feature type="coiled-coil region" evidence="10">
    <location>
        <begin position="1170"/>
        <end position="1208"/>
    </location>
</feature>
<feature type="compositionally biased region" description="Polar residues" evidence="11">
    <location>
        <begin position="1401"/>
        <end position="1411"/>
    </location>
</feature>
<dbReference type="CDD" id="cd15513">
    <property type="entry name" value="PHD5_KMT2C_like"/>
    <property type="match status" value="1"/>
</dbReference>
<dbReference type="GO" id="GO:0042800">
    <property type="term" value="F:histone H3K4 methyltransferase activity"/>
    <property type="evidence" value="ECO:0007669"/>
    <property type="project" value="TreeGrafter"/>
</dbReference>
<dbReference type="PANTHER" id="PTHR45888">
    <property type="entry name" value="HL01030P-RELATED"/>
    <property type="match status" value="1"/>
</dbReference>
<evidence type="ECO:0000259" key="13">
    <source>
        <dbReference type="PROSITE" id="PS51805"/>
    </source>
</evidence>
<dbReference type="SUPFAM" id="SSF47095">
    <property type="entry name" value="HMG-box"/>
    <property type="match status" value="1"/>
</dbReference>
<dbReference type="FunFam" id="3.30.40.10:FF:000407">
    <property type="entry name" value="Histone-lysine N-methyltransferase MLL3"/>
    <property type="match status" value="1"/>
</dbReference>
<dbReference type="CDD" id="cd15509">
    <property type="entry name" value="PHD1_KMT2C_like"/>
    <property type="match status" value="1"/>
</dbReference>
<dbReference type="EMBL" id="GGMS01004541">
    <property type="protein sequence ID" value="MBY73744.1"/>
    <property type="molecule type" value="Transcribed_RNA"/>
</dbReference>
<dbReference type="Gene3D" id="3.30.40.10">
    <property type="entry name" value="Zinc/RING finger domain, C3HC4 (zinc finger)"/>
    <property type="match status" value="6"/>
</dbReference>
<evidence type="ECO:0000256" key="3">
    <source>
        <dbReference type="ARBA" id="ARBA00022737"/>
    </source>
</evidence>
<name>A0A2S2Q7Q2_9HEMI</name>
<dbReference type="PANTHER" id="PTHR45888:SF6">
    <property type="entry name" value="HL01030P-RELATED"/>
    <property type="match status" value="1"/>
</dbReference>
<dbReference type="PROSITE" id="PS50016">
    <property type="entry name" value="ZF_PHD_2"/>
    <property type="match status" value="6"/>
</dbReference>
<feature type="region of interest" description="Disordered" evidence="11">
    <location>
        <begin position="1089"/>
        <end position="1119"/>
    </location>
</feature>
<evidence type="ECO:0000256" key="5">
    <source>
        <dbReference type="ARBA" id="ARBA00022833"/>
    </source>
</evidence>
<feature type="domain" description="PHD-type" evidence="12">
    <location>
        <begin position="434"/>
        <end position="484"/>
    </location>
</feature>
<dbReference type="PROSITE" id="PS51805">
    <property type="entry name" value="EPHD"/>
    <property type="match status" value="1"/>
</dbReference>
<evidence type="ECO:0000259" key="12">
    <source>
        <dbReference type="PROSITE" id="PS50016"/>
    </source>
</evidence>
<evidence type="ECO:0000256" key="8">
    <source>
        <dbReference type="ARBA" id="ARBA00023242"/>
    </source>
</evidence>
<dbReference type="SMART" id="SM00398">
    <property type="entry name" value="HMG"/>
    <property type="match status" value="1"/>
</dbReference>
<dbReference type="GO" id="GO:0008270">
    <property type="term" value="F:zinc ion binding"/>
    <property type="evidence" value="ECO:0007669"/>
    <property type="project" value="UniProtKB-KW"/>
</dbReference>
<evidence type="ECO:0000256" key="7">
    <source>
        <dbReference type="ARBA" id="ARBA00023163"/>
    </source>
</evidence>
<keyword evidence="14" id="KW-0489">Methyltransferase</keyword>
<organism evidence="14">
    <name type="scientific">Sipha flava</name>
    <name type="common">yellow sugarcane aphid</name>
    <dbReference type="NCBI Taxonomy" id="143950"/>
    <lineage>
        <taxon>Eukaryota</taxon>
        <taxon>Metazoa</taxon>
        <taxon>Ecdysozoa</taxon>
        <taxon>Arthropoda</taxon>
        <taxon>Hexapoda</taxon>
        <taxon>Insecta</taxon>
        <taxon>Pterygota</taxon>
        <taxon>Neoptera</taxon>
        <taxon>Paraneoptera</taxon>
        <taxon>Hemiptera</taxon>
        <taxon>Sternorrhyncha</taxon>
        <taxon>Aphidomorpha</taxon>
        <taxon>Aphidoidea</taxon>
        <taxon>Aphididae</taxon>
        <taxon>Sipha</taxon>
    </lineage>
</organism>
<feature type="domain" description="PHD-type" evidence="12">
    <location>
        <begin position="387"/>
        <end position="437"/>
    </location>
</feature>
<dbReference type="FunFam" id="3.30.40.10:FF:000852">
    <property type="entry name" value="Histone-lysine N-methyltransferase 2C"/>
    <property type="match status" value="1"/>
</dbReference>
<evidence type="ECO:0000313" key="14">
    <source>
        <dbReference type="EMBL" id="MBY73744.1"/>
    </source>
</evidence>
<dbReference type="OrthoDB" id="308383at2759"/>
<feature type="compositionally biased region" description="Basic residues" evidence="11">
    <location>
        <begin position="1108"/>
        <end position="1119"/>
    </location>
</feature>
<keyword evidence="5" id="KW-0862">Zinc</keyword>
<sequence length="1559" mass="174650">MDNDKTKMSKSSIDKSDEMDIDEDPCSDEDIDNGAPMLDDDDDDDDDGEEEDDDDDDNEDMDDDPDYQEEDGSRVSTEAASISVDETSSNQTPIDVNVKTEEGNFEEATSCSPVRNTLAPLTSYESPLQMKKLNLKIKRWRREDAEGKSPNVSRTDEITPPTSLTVDPSIDDRSVLYQETWPGKVCAFCNLGERSQLGQGPLLRLDWEKEFKSTLDEFIKQLVTKQLTPMPLQSPTAEMTPIVQYRRQKSAAKFKQQQFSTSSFEPVDELSVIGHLDVPDLNLLFEQFESNGYVYVHQFCATWTQGIKCDVADSLENVPELILESLMRRCTYCGHLGASAPCTYTNCLKFFHYPCIFASASFQEMSVPALICNSHLDHVPLMELSANVACGICSTLGDVSNLMMCTVCGNHYHGVCIGLALLPGVRAGWQCGNCRICQVCRQPAEQTKVMLCEGCDKAYHPGCLRPQVTTIPKIGWKCKCCRVCTDCGSRTPGAGLSSRWHAHYTVCDSCYQQRNKGSSCPLCHRAYRAAAHREMVQCISCRKYIHGACDPEAEYITSHSKSSASEYMCPICKNVVQQRRDGYDEFGDSNSSIDVFQPEHDSEYKNSKDFDDNRLGGYGLGKGKPFAASKVAKKRLLLSGYAGRAKGLGKLTAALKPMYQKKGQRLVEFPRKRPRGRMRGIFGVPGLGLQRPLSDVSAKNSLNDIDPNNENRIVLCSAKDKFVLGQDICVMCGSLGTDQEACLISCSQCGQCYHPFCVNVKVTKVILQKGWRCLDCTVCEGCGQRNDESRLILCDECDISYHIYCTDPKLDYVPRGTWKCKWCAQCLTCGSNDPGFNCSWLNNYTECGPCASRSICPSCQESYTDNQLIIKCSQCDRWLHGKCDKIENDDDAEKCAEEGYACLLCRPRGTAPPHLSYVSSPKIKQKISSRDNSPDGSRITNEYCMDGIYLSESGIQHMKYLTSGIEISHQRKKRKDLKKVQLEKEAAIMAAIESVVCNSRDIINDSIKQHDDVYKMDFDDIKEEPSEPEPIYKEGMVVPPRDDGRPPEPPEGFSILTLESGVMVLRRKRVRNLQKLGIGGFIVRGRMPRAKDKEEEMTHDIDGEDNKPRRKPNRWRKPKSKIAENYPNYIQDAFFGRDLLDACNVAAQILDSSESEEVEEKDGVIKTIELSQAELKIMDEVKAKQQAKEEVIKKCLNIKEEISEANEQPKIIEKKKDISSSNENDTLKDILLSDNLLDSIMNEQSSSNIKTEMEDAGLVVEEPDTSETTSSSAQKDEFSEILGSHFNLDSMVRETGLPNMDSKDVEEIFKVVLTDDASQDSQDPNNSNMLIMGDSNIGTIPQAQNGIVMAQNQNRTPIMSPSRTSLPTNMSRGKVPAPALPPVVTNMPSPIYPAMSPYHSEYSNSPSQFSPAFSEPHSPWVQSGGEDSLEGVGSQSSALNNNQRNSQKMEADEALGSKASISAVLYANLTHPEWKTEFPSWPERSRQILKKWRTLSPEQKSPFLLKARENRTNLRQKKAQQVSLKHYVKFFFRELIYINQHIIMVYENHGFIKVFKLGA</sequence>
<keyword evidence="8" id="KW-0539">Nucleus</keyword>
<feature type="domain" description="PHD-type" evidence="12">
    <location>
        <begin position="517"/>
        <end position="575"/>
    </location>
</feature>
<feature type="region of interest" description="Disordered" evidence="11">
    <location>
        <begin position="1401"/>
        <end position="1453"/>
    </location>
</feature>
<gene>
    <name evidence="14" type="primary">Mll3_2</name>
    <name evidence="14" type="ORF">g.33851</name>
</gene>